<evidence type="ECO:0000313" key="2">
    <source>
        <dbReference type="Proteomes" id="UP000555728"/>
    </source>
</evidence>
<name>A0A7W6S2D9_9PROT</name>
<dbReference type="AlphaFoldDB" id="A0A7W6S2D9"/>
<comment type="caution">
    <text evidence="1">The sequence shown here is derived from an EMBL/GenBank/DDBJ whole genome shotgun (WGS) entry which is preliminary data.</text>
</comment>
<proteinExistence type="predicted"/>
<sequence length="70" mass="7618">MIELRSQQGETVDLICRRAYGRETAENLAAVLDLNRGLAALGPVLPTGTLVRLPDPPADPPRVAVVRLWD</sequence>
<protein>
    <submittedName>
        <fullName evidence="1">Phage tail protein X</fullName>
    </submittedName>
</protein>
<dbReference type="InterPro" id="IPR008861">
    <property type="entry name" value="GpX-like"/>
</dbReference>
<evidence type="ECO:0000313" key="1">
    <source>
        <dbReference type="EMBL" id="MBB4287646.1"/>
    </source>
</evidence>
<gene>
    <name evidence="1" type="ORF">GGD88_003401</name>
</gene>
<reference evidence="1 2" key="1">
    <citation type="submission" date="2020-08" db="EMBL/GenBank/DDBJ databases">
        <title>Genome sequencing of Purple Non-Sulfur Bacteria from various extreme environments.</title>
        <authorList>
            <person name="Mayer M."/>
        </authorList>
    </citation>
    <scope>NUCLEOTIDE SEQUENCE [LARGE SCALE GENOMIC DNA]</scope>
    <source>
        <strain evidence="1 2">JA135</strain>
    </source>
</reference>
<accession>A0A7W6S2D9</accession>
<dbReference type="EMBL" id="JACIGI010000045">
    <property type="protein sequence ID" value="MBB4287646.1"/>
    <property type="molecule type" value="Genomic_DNA"/>
</dbReference>
<organism evidence="1 2">
    <name type="scientific">Roseospira goensis</name>
    <dbReference type="NCBI Taxonomy" id="391922"/>
    <lineage>
        <taxon>Bacteria</taxon>
        <taxon>Pseudomonadati</taxon>
        <taxon>Pseudomonadota</taxon>
        <taxon>Alphaproteobacteria</taxon>
        <taxon>Rhodospirillales</taxon>
        <taxon>Rhodospirillaceae</taxon>
        <taxon>Roseospira</taxon>
    </lineage>
</organism>
<dbReference type="Proteomes" id="UP000555728">
    <property type="component" value="Unassembled WGS sequence"/>
</dbReference>
<dbReference type="Pfam" id="PF05489">
    <property type="entry name" value="Phage_tail_X"/>
    <property type="match status" value="1"/>
</dbReference>
<dbReference type="RefSeq" id="WP_184437607.1">
    <property type="nucleotide sequence ID" value="NZ_JACIGI010000045.1"/>
</dbReference>
<keyword evidence="2" id="KW-1185">Reference proteome</keyword>